<protein>
    <submittedName>
        <fullName evidence="1">Uncharacterized protein</fullName>
    </submittedName>
</protein>
<proteinExistence type="predicted"/>
<reference evidence="1 2" key="1">
    <citation type="submission" date="2019-02" db="EMBL/GenBank/DDBJ databases">
        <title>Deep-cultivation of Planctomycetes and their phenomic and genomic characterization uncovers novel biology.</title>
        <authorList>
            <person name="Wiegand S."/>
            <person name="Jogler M."/>
            <person name="Boedeker C."/>
            <person name="Pinto D."/>
            <person name="Vollmers J."/>
            <person name="Rivas-Marin E."/>
            <person name="Kohn T."/>
            <person name="Peeters S.H."/>
            <person name="Heuer A."/>
            <person name="Rast P."/>
            <person name="Oberbeckmann S."/>
            <person name="Bunk B."/>
            <person name="Jeske O."/>
            <person name="Meyerdierks A."/>
            <person name="Storesund J.E."/>
            <person name="Kallscheuer N."/>
            <person name="Luecker S."/>
            <person name="Lage O.M."/>
            <person name="Pohl T."/>
            <person name="Merkel B.J."/>
            <person name="Hornburger P."/>
            <person name="Mueller R.-W."/>
            <person name="Bruemmer F."/>
            <person name="Labrenz M."/>
            <person name="Spormann A.M."/>
            <person name="Op den Camp H."/>
            <person name="Overmann J."/>
            <person name="Amann R."/>
            <person name="Jetten M.S.M."/>
            <person name="Mascher T."/>
            <person name="Medema M.H."/>
            <person name="Devos D.P."/>
            <person name="Kaster A.-K."/>
            <person name="Ovreas L."/>
            <person name="Rohde M."/>
            <person name="Galperin M.Y."/>
            <person name="Jogler C."/>
        </authorList>
    </citation>
    <scope>NUCLEOTIDE SEQUENCE [LARGE SCALE GENOMIC DNA]</scope>
    <source>
        <strain evidence="1 2">Spb1</strain>
    </source>
</reference>
<gene>
    <name evidence="1" type="ORF">Spb1_38350</name>
</gene>
<dbReference type="AlphaFoldDB" id="A0A518GTJ6"/>
<keyword evidence="2" id="KW-1185">Reference proteome</keyword>
<name>A0A518GTJ6_9PLAN</name>
<dbReference type="EMBL" id="CP036299">
    <property type="protein sequence ID" value="QDV31889.1"/>
    <property type="molecule type" value="Genomic_DNA"/>
</dbReference>
<dbReference type="KEGG" id="peh:Spb1_38350"/>
<dbReference type="Proteomes" id="UP000315349">
    <property type="component" value="Chromosome"/>
</dbReference>
<accession>A0A518GTJ6</accession>
<organism evidence="1 2">
    <name type="scientific">Planctopirus ephydatiae</name>
    <dbReference type="NCBI Taxonomy" id="2528019"/>
    <lineage>
        <taxon>Bacteria</taxon>
        <taxon>Pseudomonadati</taxon>
        <taxon>Planctomycetota</taxon>
        <taxon>Planctomycetia</taxon>
        <taxon>Planctomycetales</taxon>
        <taxon>Planctomycetaceae</taxon>
        <taxon>Planctopirus</taxon>
    </lineage>
</organism>
<evidence type="ECO:0000313" key="2">
    <source>
        <dbReference type="Proteomes" id="UP000315349"/>
    </source>
</evidence>
<sequence>MAGTRHKRLVSEFMQQVVEGGNRQTFAEAGFDEVPEIDPPQRARIVRPGTVLDPLGEQRLLFGVEDLRTTASGVILQSGKSLGVVAFDPLLDGASGQAALQCDLWGSASQGGLSDDPDPDGDTRAAFSREQILKFVRGVMPLDLHLQPPARMTERIREITLRKSGVGLNAQFSIAM</sequence>
<evidence type="ECO:0000313" key="1">
    <source>
        <dbReference type="EMBL" id="QDV31889.1"/>
    </source>
</evidence>